<dbReference type="InterPro" id="IPR004358">
    <property type="entry name" value="Sig_transdc_His_kin-like_C"/>
</dbReference>
<dbReference type="RefSeq" id="WP_208349186.1">
    <property type="nucleotide sequence ID" value="NZ_JAALHA020000010.1"/>
</dbReference>
<evidence type="ECO:0000256" key="3">
    <source>
        <dbReference type="ARBA" id="ARBA00022553"/>
    </source>
</evidence>
<keyword evidence="11" id="KW-0547">Nucleotide-binding</keyword>
<protein>
    <recommendedName>
        <fullName evidence="2">histidine kinase</fullName>
        <ecNumber evidence="2">2.7.13.3</ecNumber>
    </recommendedName>
</protein>
<dbReference type="PROSITE" id="PS50112">
    <property type="entry name" value="PAS"/>
    <property type="match status" value="1"/>
</dbReference>
<dbReference type="PANTHER" id="PTHR43711:SF26">
    <property type="entry name" value="SENSOR HISTIDINE KINASE RCSC"/>
    <property type="match status" value="1"/>
</dbReference>
<dbReference type="EC" id="2.7.13.3" evidence="2"/>
<sequence length="424" mass="48584">MTQSQHVSETVVESLTSRSYMNLVDSALEQVRPRLELQFTELVLDCVPYAIFFVDVNAQFLYVNDLACSLAGYSREQLLSTTIYNINPSFLPIAWSDYWTKIKQKGSYIFESLHRTQHGWSFPVEISIRYLEHSGKEYGCICVRDMTKFKQQEMTLETTIEVLKHTLSVRRYQLLKLRKASKKLKCEISKLRNKVKQEQKLKEQKAQTVSMVAHELGSPLNMISFSLSLLQRNNHHWTEEKRQPHFEHIKTGVEQIRYLIDEYLVIGKLEAGKLKCDPKKLDLDQFCHEILTNLQFNNTNQPTLAFVSRGNPRTVCLDQKLMRTVLTNLLNNAIKYSPLGGTVQLELCYEQAKVFLRVKDEGIGIPGADLHKLFEPFYRSNNVGDIPGTGLGLTVVKKLVEMQGGQIFVESQQGVGTTFTVVLP</sequence>
<dbReference type="Gene3D" id="3.30.565.10">
    <property type="entry name" value="Histidine kinase-like ATPase, C-terminal domain"/>
    <property type="match status" value="1"/>
</dbReference>
<dbReference type="SUPFAM" id="SSF55874">
    <property type="entry name" value="ATPase domain of HSP90 chaperone/DNA topoisomerase II/histidine kinase"/>
    <property type="match status" value="1"/>
</dbReference>
<keyword evidence="4" id="KW-0808">Transferase</keyword>
<dbReference type="AlphaFoldDB" id="A0AAP5IB47"/>
<dbReference type="CDD" id="cd00082">
    <property type="entry name" value="HisKA"/>
    <property type="match status" value="1"/>
</dbReference>
<dbReference type="SUPFAM" id="SSF55785">
    <property type="entry name" value="PYP-like sensor domain (PAS domain)"/>
    <property type="match status" value="1"/>
</dbReference>
<evidence type="ECO:0000256" key="5">
    <source>
        <dbReference type="ARBA" id="ARBA00022777"/>
    </source>
</evidence>
<keyword evidence="12" id="KW-1185">Reference proteome</keyword>
<proteinExistence type="predicted"/>
<dbReference type="InterPro" id="IPR050736">
    <property type="entry name" value="Sensor_HK_Regulatory"/>
</dbReference>
<dbReference type="Pfam" id="PF13426">
    <property type="entry name" value="PAS_9"/>
    <property type="match status" value="1"/>
</dbReference>
<feature type="coiled-coil region" evidence="8">
    <location>
        <begin position="174"/>
        <end position="208"/>
    </location>
</feature>
<evidence type="ECO:0000256" key="7">
    <source>
        <dbReference type="ARBA" id="ARBA00055745"/>
    </source>
</evidence>
<dbReference type="PANTHER" id="PTHR43711">
    <property type="entry name" value="TWO-COMPONENT HISTIDINE KINASE"/>
    <property type="match status" value="1"/>
</dbReference>
<evidence type="ECO:0000256" key="4">
    <source>
        <dbReference type="ARBA" id="ARBA00022679"/>
    </source>
</evidence>
<evidence type="ECO:0000256" key="8">
    <source>
        <dbReference type="SAM" id="Coils"/>
    </source>
</evidence>
<accession>A0AAP5IB47</accession>
<reference evidence="12" key="1">
    <citation type="journal article" date="2021" name="Science">
        <title>Hunting the eagle killer: A cyanobacterial neurotoxin causes vacuolar myelinopathy.</title>
        <authorList>
            <person name="Breinlinger S."/>
            <person name="Phillips T.J."/>
            <person name="Haram B.N."/>
            <person name="Mares J."/>
            <person name="Martinez Yerena J.A."/>
            <person name="Hrouzek P."/>
            <person name="Sobotka R."/>
            <person name="Henderson W.M."/>
            <person name="Schmieder P."/>
            <person name="Williams S.M."/>
            <person name="Lauderdale J.D."/>
            <person name="Wilde H.D."/>
            <person name="Gerrin W."/>
            <person name="Kust A."/>
            <person name="Washington J.W."/>
            <person name="Wagner C."/>
            <person name="Geier B."/>
            <person name="Liebeke M."/>
            <person name="Enke H."/>
            <person name="Niedermeyer T.H.J."/>
            <person name="Wilde S.B."/>
        </authorList>
    </citation>
    <scope>NUCLEOTIDE SEQUENCE [LARGE SCALE GENOMIC DNA]</scope>
    <source>
        <strain evidence="12">Thurmond2011</strain>
    </source>
</reference>
<dbReference type="PROSITE" id="PS50109">
    <property type="entry name" value="HIS_KIN"/>
    <property type="match status" value="1"/>
</dbReference>
<organism evidence="11 12">
    <name type="scientific">Aetokthonos hydrillicola Thurmond2011</name>
    <dbReference type="NCBI Taxonomy" id="2712845"/>
    <lineage>
        <taxon>Bacteria</taxon>
        <taxon>Bacillati</taxon>
        <taxon>Cyanobacteriota</taxon>
        <taxon>Cyanophyceae</taxon>
        <taxon>Nostocales</taxon>
        <taxon>Hapalosiphonaceae</taxon>
        <taxon>Aetokthonos</taxon>
    </lineage>
</organism>
<feature type="domain" description="Histidine kinase" evidence="9">
    <location>
        <begin position="211"/>
        <end position="424"/>
    </location>
</feature>
<dbReference type="InterPro" id="IPR036097">
    <property type="entry name" value="HisK_dim/P_sf"/>
</dbReference>
<dbReference type="FunFam" id="3.30.565.10:FF:000006">
    <property type="entry name" value="Sensor histidine kinase WalK"/>
    <property type="match status" value="1"/>
</dbReference>
<dbReference type="PRINTS" id="PR00344">
    <property type="entry name" value="BCTRLSENSOR"/>
</dbReference>
<dbReference type="InterPro" id="IPR003661">
    <property type="entry name" value="HisK_dim/P_dom"/>
</dbReference>
<dbReference type="Gene3D" id="3.30.450.20">
    <property type="entry name" value="PAS domain"/>
    <property type="match status" value="1"/>
</dbReference>
<comment type="catalytic activity">
    <reaction evidence="1">
        <text>ATP + protein L-histidine = ADP + protein N-phospho-L-histidine.</text>
        <dbReference type="EC" id="2.7.13.3"/>
    </reaction>
</comment>
<evidence type="ECO:0000256" key="1">
    <source>
        <dbReference type="ARBA" id="ARBA00000085"/>
    </source>
</evidence>
<dbReference type="GO" id="GO:0005524">
    <property type="term" value="F:ATP binding"/>
    <property type="evidence" value="ECO:0007669"/>
    <property type="project" value="UniProtKB-KW"/>
</dbReference>
<evidence type="ECO:0000313" key="11">
    <source>
        <dbReference type="EMBL" id="MDR9897039.1"/>
    </source>
</evidence>
<dbReference type="Pfam" id="PF02518">
    <property type="entry name" value="HATPase_c"/>
    <property type="match status" value="1"/>
</dbReference>
<dbReference type="GO" id="GO:0000155">
    <property type="term" value="F:phosphorelay sensor kinase activity"/>
    <property type="evidence" value="ECO:0007669"/>
    <property type="project" value="InterPro"/>
</dbReference>
<dbReference type="SUPFAM" id="SSF47384">
    <property type="entry name" value="Homodimeric domain of signal transducing histidine kinase"/>
    <property type="match status" value="1"/>
</dbReference>
<comment type="function">
    <text evidence="7">Photoreceptor which exists in two forms that are reversibly interconvertible by light: the R form that absorbs maximally in the red region of the spectrum and the FR form that absorbs maximally in the far-red region.</text>
</comment>
<comment type="caution">
    <text evidence="11">The sequence shown here is derived from an EMBL/GenBank/DDBJ whole genome shotgun (WGS) entry which is preliminary data.</text>
</comment>
<dbReference type="SMART" id="SM00091">
    <property type="entry name" value="PAS"/>
    <property type="match status" value="1"/>
</dbReference>
<dbReference type="Gene3D" id="1.10.287.130">
    <property type="match status" value="1"/>
</dbReference>
<evidence type="ECO:0000256" key="6">
    <source>
        <dbReference type="ARBA" id="ARBA00023012"/>
    </source>
</evidence>
<evidence type="ECO:0000259" key="9">
    <source>
        <dbReference type="PROSITE" id="PS50109"/>
    </source>
</evidence>
<evidence type="ECO:0000259" key="10">
    <source>
        <dbReference type="PROSITE" id="PS50112"/>
    </source>
</evidence>
<dbReference type="Proteomes" id="UP000667802">
    <property type="component" value="Unassembled WGS sequence"/>
</dbReference>
<keyword evidence="5" id="KW-0418">Kinase</keyword>
<feature type="domain" description="PAS" evidence="10">
    <location>
        <begin position="36"/>
        <end position="86"/>
    </location>
</feature>
<keyword evidence="11" id="KW-0067">ATP-binding</keyword>
<evidence type="ECO:0000256" key="2">
    <source>
        <dbReference type="ARBA" id="ARBA00012438"/>
    </source>
</evidence>
<dbReference type="CDD" id="cd00075">
    <property type="entry name" value="HATPase"/>
    <property type="match status" value="1"/>
</dbReference>
<dbReference type="Pfam" id="PF00512">
    <property type="entry name" value="HisKA"/>
    <property type="match status" value="1"/>
</dbReference>
<dbReference type="SMART" id="SM00387">
    <property type="entry name" value="HATPase_c"/>
    <property type="match status" value="1"/>
</dbReference>
<keyword evidence="8" id="KW-0175">Coiled coil</keyword>
<dbReference type="InterPro" id="IPR036890">
    <property type="entry name" value="HATPase_C_sf"/>
</dbReference>
<dbReference type="InterPro" id="IPR005467">
    <property type="entry name" value="His_kinase_dom"/>
</dbReference>
<dbReference type="SMART" id="SM00388">
    <property type="entry name" value="HisKA"/>
    <property type="match status" value="1"/>
</dbReference>
<dbReference type="EMBL" id="JAALHA020000010">
    <property type="protein sequence ID" value="MDR9897039.1"/>
    <property type="molecule type" value="Genomic_DNA"/>
</dbReference>
<dbReference type="InterPro" id="IPR000014">
    <property type="entry name" value="PAS"/>
</dbReference>
<keyword evidence="3" id="KW-0597">Phosphoprotein</keyword>
<dbReference type="InterPro" id="IPR003594">
    <property type="entry name" value="HATPase_dom"/>
</dbReference>
<name>A0AAP5IB47_9CYAN</name>
<evidence type="ECO:0000313" key="12">
    <source>
        <dbReference type="Proteomes" id="UP000667802"/>
    </source>
</evidence>
<gene>
    <name evidence="11" type="ORF">G7B40_021065</name>
</gene>
<dbReference type="NCBIfam" id="TIGR00229">
    <property type="entry name" value="sensory_box"/>
    <property type="match status" value="1"/>
</dbReference>
<keyword evidence="6" id="KW-0902">Two-component regulatory system</keyword>
<dbReference type="CDD" id="cd00130">
    <property type="entry name" value="PAS"/>
    <property type="match status" value="1"/>
</dbReference>
<dbReference type="InterPro" id="IPR035965">
    <property type="entry name" value="PAS-like_dom_sf"/>
</dbReference>